<reference evidence="2" key="2">
    <citation type="submission" date="2015-01" db="EMBL/GenBank/DDBJ databases">
        <title>Evolutionary Origins and Diversification of the Mycorrhizal Mutualists.</title>
        <authorList>
            <consortium name="DOE Joint Genome Institute"/>
            <consortium name="Mycorrhizal Genomics Consortium"/>
            <person name="Kohler A."/>
            <person name="Kuo A."/>
            <person name="Nagy L.G."/>
            <person name="Floudas D."/>
            <person name="Copeland A."/>
            <person name="Barry K.W."/>
            <person name="Cichocki N."/>
            <person name="Veneault-Fourrey C."/>
            <person name="LaButti K."/>
            <person name="Lindquist E.A."/>
            <person name="Lipzen A."/>
            <person name="Lundell T."/>
            <person name="Morin E."/>
            <person name="Murat C."/>
            <person name="Riley R."/>
            <person name="Ohm R."/>
            <person name="Sun H."/>
            <person name="Tunlid A."/>
            <person name="Henrissat B."/>
            <person name="Grigoriev I.V."/>
            <person name="Hibbett D.S."/>
            <person name="Martin F."/>
        </authorList>
    </citation>
    <scope>NUCLEOTIDE SEQUENCE [LARGE SCALE GENOMIC DNA]</scope>
    <source>
        <strain evidence="2">Foug A</strain>
    </source>
</reference>
<evidence type="ECO:0000313" key="1">
    <source>
        <dbReference type="EMBL" id="KIM61059.1"/>
    </source>
</evidence>
<dbReference type="EMBL" id="KN822056">
    <property type="protein sequence ID" value="KIM61059.1"/>
    <property type="molecule type" value="Genomic_DNA"/>
</dbReference>
<keyword evidence="2" id="KW-1185">Reference proteome</keyword>
<reference evidence="1 2" key="1">
    <citation type="submission" date="2014-04" db="EMBL/GenBank/DDBJ databases">
        <authorList>
            <consortium name="DOE Joint Genome Institute"/>
            <person name="Kuo A."/>
            <person name="Kohler A."/>
            <person name="Nagy L.G."/>
            <person name="Floudas D."/>
            <person name="Copeland A."/>
            <person name="Barry K.W."/>
            <person name="Cichocki N."/>
            <person name="Veneault-Fourrey C."/>
            <person name="LaButti K."/>
            <person name="Lindquist E.A."/>
            <person name="Lipzen A."/>
            <person name="Lundell T."/>
            <person name="Morin E."/>
            <person name="Murat C."/>
            <person name="Sun H."/>
            <person name="Tunlid A."/>
            <person name="Henrissat B."/>
            <person name="Grigoriev I.V."/>
            <person name="Hibbett D.S."/>
            <person name="Martin F."/>
            <person name="Nordberg H.P."/>
            <person name="Cantor M.N."/>
            <person name="Hua S.X."/>
        </authorList>
    </citation>
    <scope>NUCLEOTIDE SEQUENCE [LARGE SCALE GENOMIC DNA]</scope>
    <source>
        <strain evidence="1 2">Foug A</strain>
    </source>
</reference>
<evidence type="ECO:0000313" key="2">
    <source>
        <dbReference type="Proteomes" id="UP000053989"/>
    </source>
</evidence>
<dbReference type="AlphaFoldDB" id="A0A0C3DY19"/>
<name>A0A0C3DY19_9AGAM</name>
<sequence>MSIDPGWPMRWVRGRIFNRHRPSRRFLLSPPTWIPPRSTPFHSTTSRVQTCYCPTQIPFLFPRSNMVLDAQKTRRLTRHYWPLRYLFQTISYHRRANRRAANRSMTTNSWTGLHLKDQALTLVVSGGDSRGSSLPLQP</sequence>
<accession>A0A0C3DY19</accession>
<protein>
    <submittedName>
        <fullName evidence="1">Uncharacterized protein</fullName>
    </submittedName>
</protein>
<organism evidence="1 2">
    <name type="scientific">Scleroderma citrinum Foug A</name>
    <dbReference type="NCBI Taxonomy" id="1036808"/>
    <lineage>
        <taxon>Eukaryota</taxon>
        <taxon>Fungi</taxon>
        <taxon>Dikarya</taxon>
        <taxon>Basidiomycota</taxon>
        <taxon>Agaricomycotina</taxon>
        <taxon>Agaricomycetes</taxon>
        <taxon>Agaricomycetidae</taxon>
        <taxon>Boletales</taxon>
        <taxon>Sclerodermatineae</taxon>
        <taxon>Sclerodermataceae</taxon>
        <taxon>Scleroderma</taxon>
    </lineage>
</organism>
<dbReference type="HOGENOM" id="CLU_1856483_0_0_1"/>
<dbReference type="InParanoid" id="A0A0C3DY19"/>
<proteinExistence type="predicted"/>
<dbReference type="Proteomes" id="UP000053989">
    <property type="component" value="Unassembled WGS sequence"/>
</dbReference>
<gene>
    <name evidence="1" type="ORF">SCLCIDRAFT_921560</name>
</gene>